<sequence>MNGEGTSGKQKISFSARDDKYNLEDLPIDEHFVLEEIKTPSISKEGKSTHETPSNTENKFKIQKSVISSHDKENIPPFQSEKKEEDRGQAKPSSGTEDDKAIPNTPEKKKDKSSFMRSKSEGDKNPIEHPSNDVVYPNKFNDVVYLNKFNCELNAEEKKWIIKRNIDVEALQRGETTEVAEVMGYAVKGMKKERRFWKNMLILVLSLFGVGSFAAAVYFYMTKGSKSRAEYMHTHSLYLKQRLI</sequence>
<dbReference type="EMBL" id="QLLG01000256">
    <property type="protein sequence ID" value="RMX65298.1"/>
    <property type="molecule type" value="Genomic_DNA"/>
</dbReference>
<dbReference type="VEuPathDB" id="FungiDB:DD237_006810"/>
<feature type="region of interest" description="Disordered" evidence="1">
    <location>
        <begin position="1"/>
        <end position="133"/>
    </location>
</feature>
<organism evidence="3 4">
    <name type="scientific">Peronospora effusa</name>
    <dbReference type="NCBI Taxonomy" id="542832"/>
    <lineage>
        <taxon>Eukaryota</taxon>
        <taxon>Sar</taxon>
        <taxon>Stramenopiles</taxon>
        <taxon>Oomycota</taxon>
        <taxon>Peronosporomycetes</taxon>
        <taxon>Peronosporales</taxon>
        <taxon>Peronosporaceae</taxon>
        <taxon>Peronospora</taxon>
    </lineage>
</organism>
<evidence type="ECO:0000313" key="4">
    <source>
        <dbReference type="Proteomes" id="UP000282087"/>
    </source>
</evidence>
<feature type="transmembrane region" description="Helical" evidence="2">
    <location>
        <begin position="200"/>
        <end position="221"/>
    </location>
</feature>
<dbReference type="Proteomes" id="UP000282087">
    <property type="component" value="Unassembled WGS sequence"/>
</dbReference>
<keyword evidence="4" id="KW-1185">Reference proteome</keyword>
<evidence type="ECO:0000256" key="1">
    <source>
        <dbReference type="SAM" id="MobiDB-lite"/>
    </source>
</evidence>
<protein>
    <submittedName>
        <fullName evidence="3">Uncharacterized protein</fullName>
    </submittedName>
</protein>
<feature type="compositionally biased region" description="Basic and acidic residues" evidence="1">
    <location>
        <begin position="97"/>
        <end position="131"/>
    </location>
</feature>
<proteinExistence type="predicted"/>
<keyword evidence="2" id="KW-1133">Transmembrane helix</keyword>
<gene>
    <name evidence="3" type="ORF">DD238_006370</name>
</gene>
<accession>A0A3M6VE47</accession>
<keyword evidence="2" id="KW-0472">Membrane</keyword>
<reference evidence="3 4" key="1">
    <citation type="submission" date="2018-06" db="EMBL/GenBank/DDBJ databases">
        <title>Comparative genomics of downy mildews reveals potential adaptations to biotrophy.</title>
        <authorList>
            <person name="Fletcher K."/>
            <person name="Klosterman S.J."/>
            <person name="Derevnina L."/>
            <person name="Martin F."/>
            <person name="Koike S."/>
            <person name="Reyes Chin-Wo S."/>
            <person name="Mou B."/>
            <person name="Michelmore R."/>
        </authorList>
    </citation>
    <scope>NUCLEOTIDE SEQUENCE [LARGE SCALE GENOMIC DNA]</scope>
    <source>
        <strain evidence="3 4">R14</strain>
    </source>
</reference>
<feature type="compositionally biased region" description="Basic and acidic residues" evidence="1">
    <location>
        <begin position="69"/>
        <end position="89"/>
    </location>
</feature>
<evidence type="ECO:0000256" key="2">
    <source>
        <dbReference type="SAM" id="Phobius"/>
    </source>
</evidence>
<comment type="caution">
    <text evidence="3">The sequence shown here is derived from an EMBL/GenBank/DDBJ whole genome shotgun (WGS) entry which is preliminary data.</text>
</comment>
<feature type="compositionally biased region" description="Basic and acidic residues" evidence="1">
    <location>
        <begin position="16"/>
        <end position="50"/>
    </location>
</feature>
<dbReference type="AlphaFoldDB" id="A0A3M6VE47"/>
<name>A0A3M6VE47_9STRA</name>
<keyword evidence="2" id="KW-0812">Transmembrane</keyword>
<evidence type="ECO:0000313" key="3">
    <source>
        <dbReference type="EMBL" id="RMX65298.1"/>
    </source>
</evidence>